<dbReference type="InterPro" id="IPR002562">
    <property type="entry name" value="3'-5'_exonuclease_dom"/>
</dbReference>
<dbReference type="PANTHER" id="PTHR43040">
    <property type="entry name" value="RIBONUCLEASE D"/>
    <property type="match status" value="1"/>
</dbReference>
<dbReference type="PANTHER" id="PTHR43040:SF1">
    <property type="entry name" value="RIBONUCLEASE D"/>
    <property type="match status" value="1"/>
</dbReference>
<dbReference type="GO" id="GO:0003676">
    <property type="term" value="F:nucleic acid binding"/>
    <property type="evidence" value="ECO:0007669"/>
    <property type="project" value="InterPro"/>
</dbReference>
<dbReference type="InterPro" id="IPR012337">
    <property type="entry name" value="RNaseH-like_sf"/>
</dbReference>
<sequence>MEPTLCNTSTSLASALDALRASDILILDCEGDNLGKQGGTLSIITLHIPSSNQTYLIDVLRLSSADLRPVYHLLESPSVTKIVFDGRMDYSALYHEKAVDMQNVLDMQIADVRSRIVRGEDQEDQFSRLKGFLHWPEIIGQPDSYRKVQRLNGLKACAKEHEVEVDGLTDVMVTHSAWMARPLPEQYIQYAITDARLIDILYDEFKRCGYIDGVLSQQSMRYITLWKSRQPRMQDTHLAHPLLPLGVLENPEYYICRTCNTCQRELSQDDFSKTGWRIAQKRVCWVCLAVTKRENMQRDWDREAYDYHSDDVGFESWRSEGEFGYDDWDSD</sequence>
<dbReference type="Proteomes" id="UP001383192">
    <property type="component" value="Unassembled WGS sequence"/>
</dbReference>
<dbReference type="SMART" id="SM00474">
    <property type="entry name" value="35EXOc"/>
    <property type="match status" value="1"/>
</dbReference>
<dbReference type="SUPFAM" id="SSF53098">
    <property type="entry name" value="Ribonuclease H-like"/>
    <property type="match status" value="1"/>
</dbReference>
<evidence type="ECO:0000259" key="1">
    <source>
        <dbReference type="SMART" id="SM00474"/>
    </source>
</evidence>
<feature type="domain" description="3'-5' exonuclease" evidence="1">
    <location>
        <begin position="3"/>
        <end position="210"/>
    </location>
</feature>
<evidence type="ECO:0000313" key="2">
    <source>
        <dbReference type="EMBL" id="KAK7047626.1"/>
    </source>
</evidence>
<reference evidence="2 3" key="1">
    <citation type="submission" date="2024-01" db="EMBL/GenBank/DDBJ databases">
        <title>A draft genome for a cacao thread blight-causing isolate of Paramarasmius palmivorus.</title>
        <authorList>
            <person name="Baruah I.K."/>
            <person name="Bukari Y."/>
            <person name="Amoako-Attah I."/>
            <person name="Meinhardt L.W."/>
            <person name="Bailey B.A."/>
            <person name="Cohen S.P."/>
        </authorList>
    </citation>
    <scope>NUCLEOTIDE SEQUENCE [LARGE SCALE GENOMIC DNA]</scope>
    <source>
        <strain evidence="2 3">GH-12</strain>
    </source>
</reference>
<comment type="caution">
    <text evidence="2">The sequence shown here is derived from an EMBL/GenBank/DDBJ whole genome shotgun (WGS) entry which is preliminary data.</text>
</comment>
<dbReference type="InterPro" id="IPR036397">
    <property type="entry name" value="RNaseH_sf"/>
</dbReference>
<dbReference type="Pfam" id="PF01612">
    <property type="entry name" value="DNA_pol_A_exo1"/>
    <property type="match status" value="1"/>
</dbReference>
<organism evidence="2 3">
    <name type="scientific">Paramarasmius palmivorus</name>
    <dbReference type="NCBI Taxonomy" id="297713"/>
    <lineage>
        <taxon>Eukaryota</taxon>
        <taxon>Fungi</taxon>
        <taxon>Dikarya</taxon>
        <taxon>Basidiomycota</taxon>
        <taxon>Agaricomycotina</taxon>
        <taxon>Agaricomycetes</taxon>
        <taxon>Agaricomycetidae</taxon>
        <taxon>Agaricales</taxon>
        <taxon>Marasmiineae</taxon>
        <taxon>Marasmiaceae</taxon>
        <taxon>Paramarasmius</taxon>
    </lineage>
</organism>
<dbReference type="Gene3D" id="3.30.420.10">
    <property type="entry name" value="Ribonuclease H-like superfamily/Ribonuclease H"/>
    <property type="match status" value="1"/>
</dbReference>
<name>A0AAW0D8S6_9AGAR</name>
<dbReference type="GO" id="GO:0006139">
    <property type="term" value="P:nucleobase-containing compound metabolic process"/>
    <property type="evidence" value="ECO:0007669"/>
    <property type="project" value="InterPro"/>
</dbReference>
<dbReference type="EMBL" id="JAYKXP010000019">
    <property type="protein sequence ID" value="KAK7047626.1"/>
    <property type="molecule type" value="Genomic_DNA"/>
</dbReference>
<evidence type="ECO:0000313" key="3">
    <source>
        <dbReference type="Proteomes" id="UP001383192"/>
    </source>
</evidence>
<accession>A0AAW0D8S6</accession>
<proteinExistence type="predicted"/>
<gene>
    <name evidence="2" type="ORF">VNI00_006394</name>
</gene>
<protein>
    <recommendedName>
        <fullName evidence="1">3'-5' exonuclease domain-containing protein</fullName>
    </recommendedName>
</protein>
<dbReference type="GO" id="GO:0008408">
    <property type="term" value="F:3'-5' exonuclease activity"/>
    <property type="evidence" value="ECO:0007669"/>
    <property type="project" value="InterPro"/>
</dbReference>
<keyword evidence="3" id="KW-1185">Reference proteome</keyword>
<dbReference type="AlphaFoldDB" id="A0AAW0D8S6"/>